<dbReference type="Proteomes" id="UP000256405">
    <property type="component" value="Unassembled WGS sequence"/>
</dbReference>
<sequence length="38" mass="4352">MIYKDAFLQRSQSLDSAANVTRVPRVIGIRNPEFKSEN</sequence>
<gene>
    <name evidence="1" type="ORF">C8N25_1291</name>
</gene>
<dbReference type="EMBL" id="QUNF01000029">
    <property type="protein sequence ID" value="REG81056.1"/>
    <property type="molecule type" value="Genomic_DNA"/>
</dbReference>
<dbReference type="AlphaFoldDB" id="A0A3E0DEC9"/>
<comment type="caution">
    <text evidence="1">The sequence shown here is derived from an EMBL/GenBank/DDBJ whole genome shotgun (WGS) entry which is preliminary data.</text>
</comment>
<keyword evidence="2" id="KW-1185">Reference proteome</keyword>
<reference evidence="1 2" key="1">
    <citation type="submission" date="2018-08" db="EMBL/GenBank/DDBJ databases">
        <title>Genomic Encyclopedia of Archaeal and Bacterial Type Strains, Phase II (KMG-II): from individual species to whole genera.</title>
        <authorList>
            <person name="Goeker M."/>
        </authorList>
    </citation>
    <scope>NUCLEOTIDE SEQUENCE [LARGE SCALE GENOMIC DNA]</scope>
    <source>
        <strain evidence="1 2">DSM 15986</strain>
    </source>
</reference>
<evidence type="ECO:0000313" key="1">
    <source>
        <dbReference type="EMBL" id="REG81056.1"/>
    </source>
</evidence>
<protein>
    <submittedName>
        <fullName evidence="1">Uncharacterized protein</fullName>
    </submittedName>
</protein>
<evidence type="ECO:0000313" key="2">
    <source>
        <dbReference type="Proteomes" id="UP000256405"/>
    </source>
</evidence>
<accession>A0A3E0DEC9</accession>
<proteinExistence type="predicted"/>
<organism evidence="1 2">
    <name type="scientific">Algoriphagus antarcticus</name>
    <dbReference type="NCBI Taxonomy" id="238540"/>
    <lineage>
        <taxon>Bacteria</taxon>
        <taxon>Pseudomonadati</taxon>
        <taxon>Bacteroidota</taxon>
        <taxon>Cytophagia</taxon>
        <taxon>Cytophagales</taxon>
        <taxon>Cyclobacteriaceae</taxon>
        <taxon>Algoriphagus</taxon>
    </lineage>
</organism>
<name>A0A3E0DEC9_9BACT</name>